<keyword evidence="1" id="KW-0732">Signal</keyword>
<reference evidence="3 4" key="1">
    <citation type="submission" date="2016-10" db="EMBL/GenBank/DDBJ databases">
        <authorList>
            <person name="de Groot N.N."/>
        </authorList>
    </citation>
    <scope>NUCLEOTIDE SEQUENCE [LARGE SCALE GENOMIC DNA]</scope>
    <source>
        <strain evidence="3 4">ATCC 35022</strain>
    </source>
</reference>
<evidence type="ECO:0000256" key="1">
    <source>
        <dbReference type="ARBA" id="ARBA00022729"/>
    </source>
</evidence>
<gene>
    <name evidence="3" type="ORF">SAMN02982931_01876</name>
</gene>
<dbReference type="OrthoDB" id="6776301at2"/>
<evidence type="ECO:0000256" key="2">
    <source>
        <dbReference type="ARBA" id="ARBA00022764"/>
    </source>
</evidence>
<dbReference type="Pfam" id="PF10518">
    <property type="entry name" value="TAT_signal"/>
    <property type="match status" value="1"/>
</dbReference>
<dbReference type="RefSeq" id="WP_139167789.1">
    <property type="nucleotide sequence ID" value="NZ_FMXQ01000003.1"/>
</dbReference>
<protein>
    <submittedName>
        <fullName evidence="3">Tat (Twin-arginine translocation) pathway signal sequence</fullName>
    </submittedName>
</protein>
<dbReference type="InterPro" id="IPR006059">
    <property type="entry name" value="SBP"/>
</dbReference>
<dbReference type="InterPro" id="IPR019546">
    <property type="entry name" value="TAT_signal_bac_arc"/>
</dbReference>
<accession>A0A1G6BUK9</accession>
<dbReference type="AlphaFoldDB" id="A0A1G6BUK9"/>
<keyword evidence="4" id="KW-1185">Reference proteome</keyword>
<dbReference type="STRING" id="665467.SAMN02982931_01876"/>
<dbReference type="SUPFAM" id="SSF53850">
    <property type="entry name" value="Periplasmic binding protein-like II"/>
    <property type="match status" value="1"/>
</dbReference>
<dbReference type="InterPro" id="IPR006311">
    <property type="entry name" value="TAT_signal"/>
</dbReference>
<dbReference type="NCBIfam" id="TIGR01409">
    <property type="entry name" value="TAT_signal_seq"/>
    <property type="match status" value="1"/>
</dbReference>
<dbReference type="PANTHER" id="PTHR30222:SF17">
    <property type="entry name" value="SPERMIDINE_PUTRESCINE-BINDING PERIPLASMIC PROTEIN"/>
    <property type="match status" value="1"/>
</dbReference>
<dbReference type="Pfam" id="PF13416">
    <property type="entry name" value="SBP_bac_8"/>
    <property type="match status" value="1"/>
</dbReference>
<evidence type="ECO:0000313" key="3">
    <source>
        <dbReference type="EMBL" id="SDB24323.1"/>
    </source>
</evidence>
<dbReference type="PANTHER" id="PTHR30222">
    <property type="entry name" value="SPERMIDINE/PUTRESCINE-BINDING PERIPLASMIC PROTEIN"/>
    <property type="match status" value="1"/>
</dbReference>
<dbReference type="Proteomes" id="UP000199071">
    <property type="component" value="Unassembled WGS sequence"/>
</dbReference>
<dbReference type="PROSITE" id="PS51318">
    <property type="entry name" value="TAT"/>
    <property type="match status" value="1"/>
</dbReference>
<sequence length="385" mass="41179">MRDVVKGLLDQKLNASFSRRRFLQGSAALTAVTVLGSPRSASAAELGGPLNYFGWDGEHGANVAKTFLDDNGIQLQASFQVSGDEALTRFNTGGRGTIDLMTPNKDFQRAILESGTELFAPLDMSRIPNAAGLFPAFKDASWLTKGGQTYGIPLIWGDEPCVYNPDKWDGVPPKYTDFADPKYKGELVMTDDPFGNIWVFAKSIGAEDPSKLTADQLQAAIDALLSVKPNIVTIAASFADMADVMVRGDASMGLAGWAYQTQIAKEKGVTLVVGTPAVDGTYYWEDAYAIALDAPNPDNAYAFIDFMTSAEANAAIATELGSGCTVEAAMPLMPAELTSIYPYDIVRQADGGLLGTQVVFPPQEADADIVPASAWVEAWQAFKLS</sequence>
<keyword evidence="2" id="KW-0574">Periplasm</keyword>
<organism evidence="3 4">
    <name type="scientific">Bauldia litoralis</name>
    <dbReference type="NCBI Taxonomy" id="665467"/>
    <lineage>
        <taxon>Bacteria</taxon>
        <taxon>Pseudomonadati</taxon>
        <taxon>Pseudomonadota</taxon>
        <taxon>Alphaproteobacteria</taxon>
        <taxon>Hyphomicrobiales</taxon>
        <taxon>Kaistiaceae</taxon>
        <taxon>Bauldia</taxon>
    </lineage>
</organism>
<proteinExistence type="predicted"/>
<evidence type="ECO:0000313" key="4">
    <source>
        <dbReference type="Proteomes" id="UP000199071"/>
    </source>
</evidence>
<name>A0A1G6BUK9_9HYPH</name>
<dbReference type="Gene3D" id="3.40.190.10">
    <property type="entry name" value="Periplasmic binding protein-like II"/>
    <property type="match status" value="2"/>
</dbReference>
<dbReference type="EMBL" id="FMXQ01000003">
    <property type="protein sequence ID" value="SDB24323.1"/>
    <property type="molecule type" value="Genomic_DNA"/>
</dbReference>